<proteinExistence type="predicted"/>
<evidence type="ECO:0000313" key="1">
    <source>
        <dbReference type="EMBL" id="JAH00125.1"/>
    </source>
</evidence>
<dbReference type="EMBL" id="GBXM01108452">
    <property type="protein sequence ID" value="JAH00125.1"/>
    <property type="molecule type" value="Transcribed_RNA"/>
</dbReference>
<reference evidence="1" key="1">
    <citation type="submission" date="2014-11" db="EMBL/GenBank/DDBJ databases">
        <authorList>
            <person name="Amaro Gonzalez C."/>
        </authorList>
    </citation>
    <scope>NUCLEOTIDE SEQUENCE</scope>
</reference>
<dbReference type="AlphaFoldDB" id="A0A0E9P7U8"/>
<organism evidence="1">
    <name type="scientific">Anguilla anguilla</name>
    <name type="common">European freshwater eel</name>
    <name type="synonym">Muraena anguilla</name>
    <dbReference type="NCBI Taxonomy" id="7936"/>
    <lineage>
        <taxon>Eukaryota</taxon>
        <taxon>Metazoa</taxon>
        <taxon>Chordata</taxon>
        <taxon>Craniata</taxon>
        <taxon>Vertebrata</taxon>
        <taxon>Euteleostomi</taxon>
        <taxon>Actinopterygii</taxon>
        <taxon>Neopterygii</taxon>
        <taxon>Teleostei</taxon>
        <taxon>Anguilliformes</taxon>
        <taxon>Anguillidae</taxon>
        <taxon>Anguilla</taxon>
    </lineage>
</organism>
<sequence length="30" mass="3511">MALGKQGRVEFQVNVLKYINLHTFFICNNL</sequence>
<name>A0A0E9P7U8_ANGAN</name>
<reference evidence="1" key="2">
    <citation type="journal article" date="2015" name="Fish Shellfish Immunol.">
        <title>Early steps in the European eel (Anguilla anguilla)-Vibrio vulnificus interaction in the gills: Role of the RtxA13 toxin.</title>
        <authorList>
            <person name="Callol A."/>
            <person name="Pajuelo D."/>
            <person name="Ebbesson L."/>
            <person name="Teles M."/>
            <person name="MacKenzie S."/>
            <person name="Amaro C."/>
        </authorList>
    </citation>
    <scope>NUCLEOTIDE SEQUENCE</scope>
</reference>
<accession>A0A0E9P7U8</accession>
<protein>
    <submittedName>
        <fullName evidence="1">Uncharacterized protein</fullName>
    </submittedName>
</protein>